<proteinExistence type="predicted"/>
<evidence type="ECO:0000313" key="1">
    <source>
        <dbReference type="EMBL" id="DAE05947.1"/>
    </source>
</evidence>
<reference evidence="1" key="1">
    <citation type="journal article" date="2021" name="Proc. Natl. Acad. Sci. U.S.A.">
        <title>A Catalog of Tens of Thousands of Viruses from Human Metagenomes Reveals Hidden Associations with Chronic Diseases.</title>
        <authorList>
            <person name="Tisza M.J."/>
            <person name="Buck C.B."/>
        </authorList>
    </citation>
    <scope>NUCLEOTIDE SEQUENCE</scope>
    <source>
        <strain evidence="1">CtNYa18</strain>
    </source>
</reference>
<accession>A0A8S5PHJ5</accession>
<organism evidence="1">
    <name type="scientific">Myoviridae sp. ctNYa18</name>
    <dbReference type="NCBI Taxonomy" id="2825090"/>
    <lineage>
        <taxon>Viruses</taxon>
        <taxon>Duplodnaviria</taxon>
        <taxon>Heunggongvirae</taxon>
        <taxon>Uroviricota</taxon>
        <taxon>Caudoviricetes</taxon>
    </lineage>
</organism>
<dbReference type="EMBL" id="BK015422">
    <property type="protein sequence ID" value="DAE05947.1"/>
    <property type="molecule type" value="Genomic_DNA"/>
</dbReference>
<sequence>MIMIYEAEIEQTVMGKLFIEADSLEQAKQVAERCVQDEQNLVNVDFDEIWGYDVRDVSEADSAGDAEVIKAEDVL</sequence>
<protein>
    <submittedName>
        <fullName evidence="1">RNA polymerase inhibitor</fullName>
    </submittedName>
</protein>
<name>A0A8S5PHJ5_9CAUD</name>